<accession>A0A6C0J0X3</accession>
<sequence length="90" mass="10186">MDLSSLTKKDLSRLPKNLLDILQSKDLSMPQKMMAFNMSIPNLPATPEHDKAYDDNLEVGRTIKRLVKEGKISINGLDKDFKLNIITNSQ</sequence>
<protein>
    <submittedName>
        <fullName evidence="1">Uncharacterized protein</fullName>
    </submittedName>
</protein>
<reference evidence="1" key="1">
    <citation type="journal article" date="2020" name="Nature">
        <title>Giant virus diversity and host interactions through global metagenomics.</title>
        <authorList>
            <person name="Schulz F."/>
            <person name="Roux S."/>
            <person name="Paez-Espino D."/>
            <person name="Jungbluth S."/>
            <person name="Walsh D.A."/>
            <person name="Denef V.J."/>
            <person name="McMahon K.D."/>
            <person name="Konstantinidis K.T."/>
            <person name="Eloe-Fadrosh E.A."/>
            <person name="Kyrpides N.C."/>
            <person name="Woyke T."/>
        </authorList>
    </citation>
    <scope>NUCLEOTIDE SEQUENCE</scope>
    <source>
        <strain evidence="1">GVMAG-M-3300025652-16</strain>
    </source>
</reference>
<proteinExistence type="predicted"/>
<evidence type="ECO:0000313" key="1">
    <source>
        <dbReference type="EMBL" id="QHT98316.1"/>
    </source>
</evidence>
<dbReference type="EMBL" id="MN740292">
    <property type="protein sequence ID" value="QHT98316.1"/>
    <property type="molecule type" value="Genomic_DNA"/>
</dbReference>
<dbReference type="AlphaFoldDB" id="A0A6C0J0X3"/>
<organism evidence="1">
    <name type="scientific">viral metagenome</name>
    <dbReference type="NCBI Taxonomy" id="1070528"/>
    <lineage>
        <taxon>unclassified sequences</taxon>
        <taxon>metagenomes</taxon>
        <taxon>organismal metagenomes</taxon>
    </lineage>
</organism>
<name>A0A6C0J0X3_9ZZZZ</name>